<dbReference type="InterPro" id="IPR004360">
    <property type="entry name" value="Glyas_Fos-R_dOase_dom"/>
</dbReference>
<dbReference type="OrthoDB" id="9804944at2"/>
<dbReference type="Gene3D" id="3.10.180.10">
    <property type="entry name" value="2,3-Dihydroxybiphenyl 1,2-Dioxygenase, domain 1"/>
    <property type="match status" value="1"/>
</dbReference>
<organism evidence="2 3">
    <name type="scientific">Paraburkholderia pallida</name>
    <dbReference type="NCBI Taxonomy" id="2547399"/>
    <lineage>
        <taxon>Bacteria</taxon>
        <taxon>Pseudomonadati</taxon>
        <taxon>Pseudomonadota</taxon>
        <taxon>Betaproteobacteria</taxon>
        <taxon>Burkholderiales</taxon>
        <taxon>Burkholderiaceae</taxon>
        <taxon>Paraburkholderia</taxon>
    </lineage>
</organism>
<accession>A0A4P7CXI9</accession>
<dbReference type="Pfam" id="PF00903">
    <property type="entry name" value="Glyoxalase"/>
    <property type="match status" value="1"/>
</dbReference>
<dbReference type="InterPro" id="IPR029068">
    <property type="entry name" value="Glyas_Bleomycin-R_OHBP_Dase"/>
</dbReference>
<proteinExistence type="predicted"/>
<evidence type="ECO:0000259" key="1">
    <source>
        <dbReference type="PROSITE" id="PS51819"/>
    </source>
</evidence>
<protein>
    <recommendedName>
        <fullName evidence="1">VOC domain-containing protein</fullName>
    </recommendedName>
</protein>
<evidence type="ECO:0000313" key="3">
    <source>
        <dbReference type="Proteomes" id="UP000295727"/>
    </source>
</evidence>
<gene>
    <name evidence="2" type="ORF">E1956_15700</name>
</gene>
<dbReference type="EMBL" id="CP038149">
    <property type="protein sequence ID" value="QBQ98723.1"/>
    <property type="molecule type" value="Genomic_DNA"/>
</dbReference>
<dbReference type="SUPFAM" id="SSF54593">
    <property type="entry name" value="Glyoxalase/Bleomycin resistance protein/Dihydroxybiphenyl dioxygenase"/>
    <property type="match status" value="1"/>
</dbReference>
<evidence type="ECO:0000313" key="2">
    <source>
        <dbReference type="EMBL" id="QBQ98723.1"/>
    </source>
</evidence>
<keyword evidence="3" id="KW-1185">Reference proteome</keyword>
<dbReference type="AlphaFoldDB" id="A0A4P7CXI9"/>
<reference evidence="2 3" key="1">
    <citation type="submission" date="2019-03" db="EMBL/GenBank/DDBJ databases">
        <title>Paraburkholderia sp. 7MH5, isolated from subtropical forest soil.</title>
        <authorList>
            <person name="Gao Z.-H."/>
            <person name="Qiu L.-H."/>
        </authorList>
    </citation>
    <scope>NUCLEOTIDE SEQUENCE [LARGE SCALE GENOMIC DNA]</scope>
    <source>
        <strain evidence="2 3">7MH5</strain>
    </source>
</reference>
<dbReference type="PROSITE" id="PS51819">
    <property type="entry name" value="VOC"/>
    <property type="match status" value="1"/>
</dbReference>
<sequence>MQPVTSLSGRLSALKEQTLTMPPVKISEVVLQTSNYEPMREWYEAVLGTPWSIVNTPRGPAKQRLGDGGKQVHASDVRCSFMFLDRTLPYGQMFAIFEIPSVGAQPTIDPGLNHMQFKHVGLAALIERVRLLRDADIHPHRCANHGPITSFYFRDPDQNVVELCSNNYDTEESFFGYFQSAAFKANPSGIDIDRDAFLARFDNGEPLSELIRIPEQKA</sequence>
<name>A0A4P7CXI9_9BURK</name>
<feature type="domain" description="VOC" evidence="1">
    <location>
        <begin position="25"/>
        <end position="166"/>
    </location>
</feature>
<dbReference type="RefSeq" id="WP_134750787.1">
    <property type="nucleotide sequence ID" value="NZ_CP038149.1"/>
</dbReference>
<dbReference type="Proteomes" id="UP000295727">
    <property type="component" value="Chromosome 2"/>
</dbReference>
<dbReference type="KEGG" id="ppai:E1956_15700"/>
<dbReference type="InterPro" id="IPR037523">
    <property type="entry name" value="VOC_core"/>
</dbReference>